<dbReference type="InterPro" id="IPR036890">
    <property type="entry name" value="HATPase_C_sf"/>
</dbReference>
<sequence length="440" mass="52254">MDMLDILLIFLSFYTYLYVACKLINFKFKTTKFNAFIITFIAIVYDFLVKLNNFYHFKILLTFLFLILLLKITLKKDFFFIMETCFFTLILMIFSEQIITIIFFNILNLNSQHILNIKIFKFIANILIILNNILLITVHCTLWKYIKNKILFVKNSYIIKNFFIMVITFMIIISYLTAYEYFNKYFKNKIFLPILILCIFSIYIALSFLYTNYLFNENLTILKVKEKKYNQLKLYSQSIENLIDDISNFKHDYNNMVFMMNGFLENNDYYNLKKYFHKNIFSEDKYYDISKLKKIKNSGIKGLLSAKISQILKNNIKVEIEIFNTIDDIYINEFDLCRILGIFLDNALECAKTTSQKLISISFIKDIDTDLNIVILNSCNDTKINITSIFKKGYSSKGNNRGIGLFNVRSILNEKYPDNTILNTYIKNNLFIQDLHIRAK</sequence>
<dbReference type="EMBL" id="JDRY01000039">
    <property type="protein sequence ID" value="KGM99078.1"/>
    <property type="molecule type" value="Genomic_DNA"/>
</dbReference>
<organism evidence="3 4">
    <name type="scientific">Clostridium botulinum C/D str. DC5</name>
    <dbReference type="NCBI Taxonomy" id="1443128"/>
    <lineage>
        <taxon>Bacteria</taxon>
        <taxon>Bacillati</taxon>
        <taxon>Bacillota</taxon>
        <taxon>Clostridia</taxon>
        <taxon>Eubacteriales</taxon>
        <taxon>Clostridiaceae</taxon>
        <taxon>Clostridium</taxon>
    </lineage>
</organism>
<dbReference type="PANTHER" id="PTHR40448:SF1">
    <property type="entry name" value="TWO-COMPONENT SENSOR HISTIDINE KINASE"/>
    <property type="match status" value="1"/>
</dbReference>
<evidence type="ECO:0000313" key="3">
    <source>
        <dbReference type="EMBL" id="KGM99078.1"/>
    </source>
</evidence>
<dbReference type="Gene3D" id="3.30.565.10">
    <property type="entry name" value="Histidine kinase-like ATPase, C-terminal domain"/>
    <property type="match status" value="1"/>
</dbReference>
<evidence type="ECO:0000256" key="1">
    <source>
        <dbReference type="SAM" id="Phobius"/>
    </source>
</evidence>
<feature type="transmembrane region" description="Helical" evidence="1">
    <location>
        <begin position="119"/>
        <end position="146"/>
    </location>
</feature>
<feature type="domain" description="Sensor histidine kinase NatK-like C-terminal" evidence="2">
    <location>
        <begin position="332"/>
        <end position="437"/>
    </location>
</feature>
<feature type="transmembrane region" description="Helical" evidence="1">
    <location>
        <begin position="55"/>
        <end position="74"/>
    </location>
</feature>
<dbReference type="Proteomes" id="UP000030014">
    <property type="component" value="Unassembled WGS sequence"/>
</dbReference>
<name>A0A0A0IEX6_CLOBO</name>
<feature type="transmembrane region" description="Helical" evidence="1">
    <location>
        <begin position="158"/>
        <end position="178"/>
    </location>
</feature>
<keyword evidence="1" id="KW-0472">Membrane</keyword>
<dbReference type="GO" id="GO:0042802">
    <property type="term" value="F:identical protein binding"/>
    <property type="evidence" value="ECO:0007669"/>
    <property type="project" value="TreeGrafter"/>
</dbReference>
<dbReference type="AlphaFoldDB" id="A0A0A0IEX6"/>
<proteinExistence type="predicted"/>
<feature type="transmembrane region" description="Helical" evidence="1">
    <location>
        <begin position="86"/>
        <end position="107"/>
    </location>
</feature>
<comment type="caution">
    <text evidence="3">The sequence shown here is derived from an EMBL/GenBank/DDBJ whole genome shotgun (WGS) entry which is preliminary data.</text>
</comment>
<accession>A0A0A0IEX6</accession>
<gene>
    <name evidence="3" type="ORF">Z955_08830</name>
</gene>
<dbReference type="InterPro" id="IPR032834">
    <property type="entry name" value="NatK-like_C"/>
</dbReference>
<feature type="transmembrane region" description="Helical" evidence="1">
    <location>
        <begin position="6"/>
        <end position="26"/>
    </location>
</feature>
<dbReference type="PANTHER" id="PTHR40448">
    <property type="entry name" value="TWO-COMPONENT SENSOR HISTIDINE KINASE"/>
    <property type="match status" value="1"/>
</dbReference>
<keyword evidence="1" id="KW-0812">Transmembrane</keyword>
<feature type="transmembrane region" description="Helical" evidence="1">
    <location>
        <begin position="190"/>
        <end position="215"/>
    </location>
</feature>
<keyword evidence="1" id="KW-1133">Transmembrane helix</keyword>
<protein>
    <submittedName>
        <fullName evidence="3">Accessory gene regulator AgrC</fullName>
    </submittedName>
</protein>
<dbReference type="SUPFAM" id="SSF55874">
    <property type="entry name" value="ATPase domain of HSP90 chaperone/DNA topoisomerase II/histidine kinase"/>
    <property type="match status" value="1"/>
</dbReference>
<reference evidence="3 4" key="1">
    <citation type="submission" date="2014-01" db="EMBL/GenBank/DDBJ databases">
        <title>Plasmidome dynamics in the species complex Clostridium novyi sensu lato converts strains of independent lineages into distinctly different pathogens.</title>
        <authorList>
            <person name="Skarin H."/>
            <person name="Segerman B."/>
        </authorList>
    </citation>
    <scope>NUCLEOTIDE SEQUENCE [LARGE SCALE GENOMIC DNA]</scope>
    <source>
        <strain evidence="3 4">DC5</strain>
    </source>
</reference>
<evidence type="ECO:0000259" key="2">
    <source>
        <dbReference type="Pfam" id="PF14501"/>
    </source>
</evidence>
<evidence type="ECO:0000313" key="4">
    <source>
        <dbReference type="Proteomes" id="UP000030014"/>
    </source>
</evidence>
<dbReference type="Pfam" id="PF14501">
    <property type="entry name" value="HATPase_c_5"/>
    <property type="match status" value="1"/>
</dbReference>
<feature type="transmembrane region" description="Helical" evidence="1">
    <location>
        <begin position="33"/>
        <end position="49"/>
    </location>
</feature>